<evidence type="ECO:0008006" key="3">
    <source>
        <dbReference type="Google" id="ProtNLM"/>
    </source>
</evidence>
<comment type="caution">
    <text evidence="1">The sequence shown here is derived from an EMBL/GenBank/DDBJ whole genome shotgun (WGS) entry which is preliminary data.</text>
</comment>
<gene>
    <name evidence="1" type="ORF">ABZ921_09070</name>
</gene>
<evidence type="ECO:0000313" key="1">
    <source>
        <dbReference type="EMBL" id="MEU6820767.1"/>
    </source>
</evidence>
<accession>A0ABV3BIG3</accession>
<sequence>MTRLSDYDRHGRVWDLDPASGLLSPAPGGSCHGFVHLPEKGEHAAAALYGAGEGAGEGTGAGAGTLWLQFGARRWNCAAVSVRQGSLPDGTRRFTVTDAGGGPEFELPYAAADSGPFDPAYDWLDELSDDFYLWVADRLATAASRQTLLEHFRAGFPAT</sequence>
<dbReference type="EMBL" id="JBEYXV010000004">
    <property type="protein sequence ID" value="MEU6820767.1"/>
    <property type="molecule type" value="Genomic_DNA"/>
</dbReference>
<protein>
    <recommendedName>
        <fullName evidence="3">SMI1/KNR4 family protein</fullName>
    </recommendedName>
</protein>
<evidence type="ECO:0000313" key="2">
    <source>
        <dbReference type="Proteomes" id="UP001551176"/>
    </source>
</evidence>
<keyword evidence="2" id="KW-1185">Reference proteome</keyword>
<dbReference type="RefSeq" id="WP_359346581.1">
    <property type="nucleotide sequence ID" value="NZ_JBEYXV010000004.1"/>
</dbReference>
<dbReference type="Proteomes" id="UP001551176">
    <property type="component" value="Unassembled WGS sequence"/>
</dbReference>
<proteinExistence type="predicted"/>
<organism evidence="1 2">
    <name type="scientific">Streptomyces atriruber</name>
    <dbReference type="NCBI Taxonomy" id="545121"/>
    <lineage>
        <taxon>Bacteria</taxon>
        <taxon>Bacillati</taxon>
        <taxon>Actinomycetota</taxon>
        <taxon>Actinomycetes</taxon>
        <taxon>Kitasatosporales</taxon>
        <taxon>Streptomycetaceae</taxon>
        <taxon>Streptomyces</taxon>
    </lineage>
</organism>
<reference evidence="1 2" key="1">
    <citation type="submission" date="2024-06" db="EMBL/GenBank/DDBJ databases">
        <title>The Natural Products Discovery Center: Release of the First 8490 Sequenced Strains for Exploring Actinobacteria Biosynthetic Diversity.</title>
        <authorList>
            <person name="Kalkreuter E."/>
            <person name="Kautsar S.A."/>
            <person name="Yang D."/>
            <person name="Bader C.D."/>
            <person name="Teijaro C.N."/>
            <person name="Fluegel L."/>
            <person name="Davis C.M."/>
            <person name="Simpson J.R."/>
            <person name="Lauterbach L."/>
            <person name="Steele A.D."/>
            <person name="Gui C."/>
            <person name="Meng S."/>
            <person name="Li G."/>
            <person name="Viehrig K."/>
            <person name="Ye F."/>
            <person name="Su P."/>
            <person name="Kiefer A.F."/>
            <person name="Nichols A."/>
            <person name="Cepeda A.J."/>
            <person name="Yan W."/>
            <person name="Fan B."/>
            <person name="Jiang Y."/>
            <person name="Adhikari A."/>
            <person name="Zheng C.-J."/>
            <person name="Schuster L."/>
            <person name="Cowan T.M."/>
            <person name="Smanski M.J."/>
            <person name="Chevrette M.G."/>
            <person name="De Carvalho L.P.S."/>
            <person name="Shen B."/>
        </authorList>
    </citation>
    <scope>NUCLEOTIDE SEQUENCE [LARGE SCALE GENOMIC DNA]</scope>
    <source>
        <strain evidence="1 2">NPDC046838</strain>
    </source>
</reference>
<name>A0ABV3BIG3_9ACTN</name>